<comment type="caution">
    <text evidence="1">The sequence shown here is derived from an EMBL/GenBank/DDBJ whole genome shotgun (WGS) entry which is preliminary data.</text>
</comment>
<dbReference type="EMBL" id="CM056744">
    <property type="protein sequence ID" value="KAJ8668401.1"/>
    <property type="molecule type" value="Genomic_DNA"/>
</dbReference>
<proteinExistence type="predicted"/>
<protein>
    <submittedName>
        <fullName evidence="1">Uncharacterized protein</fullName>
    </submittedName>
</protein>
<evidence type="ECO:0000313" key="2">
    <source>
        <dbReference type="Proteomes" id="UP001239111"/>
    </source>
</evidence>
<evidence type="ECO:0000313" key="1">
    <source>
        <dbReference type="EMBL" id="KAJ8668401.1"/>
    </source>
</evidence>
<dbReference type="Proteomes" id="UP001239111">
    <property type="component" value="Chromosome 4"/>
</dbReference>
<keyword evidence="2" id="KW-1185">Reference proteome</keyword>
<gene>
    <name evidence="1" type="ORF">QAD02_010064</name>
</gene>
<reference evidence="1" key="1">
    <citation type="submission" date="2023-04" db="EMBL/GenBank/DDBJ databases">
        <title>A chromosome-level genome assembly of the parasitoid wasp Eretmocerus hayati.</title>
        <authorList>
            <person name="Zhong Y."/>
            <person name="Liu S."/>
            <person name="Liu Y."/>
        </authorList>
    </citation>
    <scope>NUCLEOTIDE SEQUENCE</scope>
    <source>
        <strain evidence="1">ZJU_SS_LIU_2023</strain>
    </source>
</reference>
<sequence>MNCSTFTGSPNANRRSSRIFGGFNAPIEGYPFMVSIRYAGAHVCGGAIISPDVVLTTAWCIRKDTFLDLFDVKVGNSDINFRGIWHRVAKVIKHGDYGRLPLQEGDSKVYQKVNDIALLKLEKPIKIDNQTTQAIELFNKRDAIHHHESGFLSGWGEYLTTVNRSIRNPRGTGTITRKEAVTRYPANLKYIELDIGSAHQCSNIHPSADLNGQFCTYTLGRVPCEGDFGSPLVVDGKVAGLASWTSGKCDGDSNVAYFTDVAKFDEWIKETKRKL</sequence>
<accession>A0ACC2NBX1</accession>
<organism evidence="1 2">
    <name type="scientific">Eretmocerus hayati</name>
    <dbReference type="NCBI Taxonomy" id="131215"/>
    <lineage>
        <taxon>Eukaryota</taxon>
        <taxon>Metazoa</taxon>
        <taxon>Ecdysozoa</taxon>
        <taxon>Arthropoda</taxon>
        <taxon>Hexapoda</taxon>
        <taxon>Insecta</taxon>
        <taxon>Pterygota</taxon>
        <taxon>Neoptera</taxon>
        <taxon>Endopterygota</taxon>
        <taxon>Hymenoptera</taxon>
        <taxon>Apocrita</taxon>
        <taxon>Proctotrupomorpha</taxon>
        <taxon>Chalcidoidea</taxon>
        <taxon>Aphelinidae</taxon>
        <taxon>Aphelininae</taxon>
        <taxon>Eretmocerus</taxon>
    </lineage>
</organism>
<name>A0ACC2NBX1_9HYME</name>